<gene>
    <name evidence="1" type="ORF">ElyMa_006493800</name>
</gene>
<dbReference type="AlphaFoldDB" id="A0AAV4I1I8"/>
<evidence type="ECO:0000313" key="1">
    <source>
        <dbReference type="EMBL" id="GFS04394.1"/>
    </source>
</evidence>
<comment type="caution">
    <text evidence="1">The sequence shown here is derived from an EMBL/GenBank/DDBJ whole genome shotgun (WGS) entry which is preliminary data.</text>
</comment>
<accession>A0AAV4I1I8</accession>
<dbReference type="EMBL" id="BMAT01013027">
    <property type="protein sequence ID" value="GFS04394.1"/>
    <property type="molecule type" value="Genomic_DNA"/>
</dbReference>
<sequence>MIRAVTLKTSRKPYVIVSCALVSFYQLDSTTCKRLPVIKPAFVRTSITKQPLGLPGFTFIGSSSLSNYSKPRCNVFLPRYLDGLGRISGLQSRDVPFNVRGNPHNQAFLPKV</sequence>
<evidence type="ECO:0000313" key="2">
    <source>
        <dbReference type="Proteomes" id="UP000762676"/>
    </source>
</evidence>
<protein>
    <submittedName>
        <fullName evidence="1">Uncharacterized protein</fullName>
    </submittedName>
</protein>
<reference evidence="1 2" key="1">
    <citation type="journal article" date="2021" name="Elife">
        <title>Chloroplast acquisition without the gene transfer in kleptoplastic sea slugs, Plakobranchus ocellatus.</title>
        <authorList>
            <person name="Maeda T."/>
            <person name="Takahashi S."/>
            <person name="Yoshida T."/>
            <person name="Shimamura S."/>
            <person name="Takaki Y."/>
            <person name="Nagai Y."/>
            <person name="Toyoda A."/>
            <person name="Suzuki Y."/>
            <person name="Arimoto A."/>
            <person name="Ishii H."/>
            <person name="Satoh N."/>
            <person name="Nishiyama T."/>
            <person name="Hasebe M."/>
            <person name="Maruyama T."/>
            <person name="Minagawa J."/>
            <person name="Obokata J."/>
            <person name="Shigenobu S."/>
        </authorList>
    </citation>
    <scope>NUCLEOTIDE SEQUENCE [LARGE SCALE GENOMIC DNA]</scope>
</reference>
<name>A0AAV4I1I8_9GAST</name>
<dbReference type="Proteomes" id="UP000762676">
    <property type="component" value="Unassembled WGS sequence"/>
</dbReference>
<keyword evidence="2" id="KW-1185">Reference proteome</keyword>
<organism evidence="1 2">
    <name type="scientific">Elysia marginata</name>
    <dbReference type="NCBI Taxonomy" id="1093978"/>
    <lineage>
        <taxon>Eukaryota</taxon>
        <taxon>Metazoa</taxon>
        <taxon>Spiralia</taxon>
        <taxon>Lophotrochozoa</taxon>
        <taxon>Mollusca</taxon>
        <taxon>Gastropoda</taxon>
        <taxon>Heterobranchia</taxon>
        <taxon>Euthyneura</taxon>
        <taxon>Panpulmonata</taxon>
        <taxon>Sacoglossa</taxon>
        <taxon>Placobranchoidea</taxon>
        <taxon>Plakobranchidae</taxon>
        <taxon>Elysia</taxon>
    </lineage>
</organism>
<proteinExistence type="predicted"/>